<feature type="non-terminal residue" evidence="1">
    <location>
        <position position="241"/>
    </location>
</feature>
<protein>
    <recommendedName>
        <fullName evidence="3">VWFA domain-containing protein</fullName>
    </recommendedName>
</protein>
<feature type="non-terminal residue" evidence="1">
    <location>
        <position position="1"/>
    </location>
</feature>
<name>A0A2N0NDX2_9GLOM</name>
<organism evidence="1 2">
    <name type="scientific">Rhizophagus irregularis</name>
    <dbReference type="NCBI Taxonomy" id="588596"/>
    <lineage>
        <taxon>Eukaryota</taxon>
        <taxon>Fungi</taxon>
        <taxon>Fungi incertae sedis</taxon>
        <taxon>Mucoromycota</taxon>
        <taxon>Glomeromycotina</taxon>
        <taxon>Glomeromycetes</taxon>
        <taxon>Glomerales</taxon>
        <taxon>Glomeraceae</taxon>
        <taxon>Rhizophagus</taxon>
    </lineage>
</organism>
<accession>A0A2N0NDX2</accession>
<dbReference type="InterPro" id="IPR036465">
    <property type="entry name" value="vWFA_dom_sf"/>
</dbReference>
<evidence type="ECO:0000313" key="1">
    <source>
        <dbReference type="EMBL" id="PKB92748.1"/>
    </source>
</evidence>
<dbReference type="Proteomes" id="UP000232722">
    <property type="component" value="Unassembled WGS sequence"/>
</dbReference>
<sequence length="241" mass="27626">KLNLTEERLKRYVDEANTLSSDTTLISNTEKELKNKAKILREKAISKTLNNIKRSMKVDLCFVLDCTGSMKPHIAAAKDCISHVSNYIKCTNPSIKLRIGFCGYRDHNNKPHDQLQVFNFTDKYIKFTKYMHEVSPGVYSQYSDEPEDVLGGLNAAITQMNWQSSTRILLHIGDFPPHGRRFTNLKDNYPDGDPNGLTAENVLEKMQSKNILYFFGKIANYTDKMLEIFRSIIGEFPVFDL</sequence>
<evidence type="ECO:0008006" key="3">
    <source>
        <dbReference type="Google" id="ProtNLM"/>
    </source>
</evidence>
<dbReference type="EMBL" id="LLXJ01010018">
    <property type="protein sequence ID" value="PKB92748.1"/>
    <property type="molecule type" value="Genomic_DNA"/>
</dbReference>
<dbReference type="AlphaFoldDB" id="A0A2N0NDX2"/>
<gene>
    <name evidence="1" type="ORF">RhiirA5_448674</name>
</gene>
<dbReference type="PANTHER" id="PTHR47763:SF4">
    <property type="entry name" value="ALPHA-PROTEIN KINASE VWKA"/>
    <property type="match status" value="1"/>
</dbReference>
<dbReference type="SUPFAM" id="SSF53300">
    <property type="entry name" value="vWA-like"/>
    <property type="match status" value="1"/>
</dbReference>
<dbReference type="InterPro" id="IPR052969">
    <property type="entry name" value="Thr-specific_kinase-like"/>
</dbReference>
<dbReference type="Gene3D" id="3.40.50.410">
    <property type="entry name" value="von Willebrand factor, type A domain"/>
    <property type="match status" value="1"/>
</dbReference>
<dbReference type="PANTHER" id="PTHR47763">
    <property type="entry name" value="ALPHA-PROTEIN KINASE VWKA"/>
    <property type="match status" value="1"/>
</dbReference>
<proteinExistence type="predicted"/>
<comment type="caution">
    <text evidence="1">The sequence shown here is derived from an EMBL/GenBank/DDBJ whole genome shotgun (WGS) entry which is preliminary data.</text>
</comment>
<reference evidence="1 2" key="1">
    <citation type="submission" date="2016-04" db="EMBL/GenBank/DDBJ databases">
        <title>Genome analyses suggest a sexual origin of heterokaryosis in a supposedly ancient asexual fungus.</title>
        <authorList>
            <person name="Ropars J."/>
            <person name="Sedzielewska K."/>
            <person name="Noel J."/>
            <person name="Charron P."/>
            <person name="Farinelli L."/>
            <person name="Marton T."/>
            <person name="Kruger M."/>
            <person name="Pelin A."/>
            <person name="Brachmann A."/>
            <person name="Corradi N."/>
        </authorList>
    </citation>
    <scope>NUCLEOTIDE SEQUENCE [LARGE SCALE GENOMIC DNA]</scope>
    <source>
        <strain evidence="1 2">A5</strain>
    </source>
</reference>
<reference evidence="1 2" key="2">
    <citation type="submission" date="2017-09" db="EMBL/GenBank/DDBJ databases">
        <title>Extensive intraspecific genome diversity in a model arbuscular mycorrhizal fungus.</title>
        <authorList>
            <person name="Chen E.C."/>
            <person name="Morin E."/>
            <person name="Beaudet D."/>
            <person name="Noel J."/>
            <person name="Ndikumana S."/>
            <person name="Charron P."/>
            <person name="St-Onge C."/>
            <person name="Giorgi J."/>
            <person name="Grigoriev I.V."/>
            <person name="Roux C."/>
            <person name="Martin F.M."/>
            <person name="Corradi N."/>
        </authorList>
    </citation>
    <scope>NUCLEOTIDE SEQUENCE [LARGE SCALE GENOMIC DNA]</scope>
    <source>
        <strain evidence="1 2">A5</strain>
    </source>
</reference>
<evidence type="ECO:0000313" key="2">
    <source>
        <dbReference type="Proteomes" id="UP000232722"/>
    </source>
</evidence>